<dbReference type="EMBL" id="KK035799">
    <property type="protein sequence ID" value="EXM12250.1"/>
    <property type="molecule type" value="Genomic_DNA"/>
</dbReference>
<dbReference type="HOGENOM" id="CLU_3335624_0_0_1"/>
<dbReference type="Proteomes" id="UP000030701">
    <property type="component" value="Unassembled WGS sequence"/>
</dbReference>
<protein>
    <submittedName>
        <fullName evidence="1">Uncharacterized protein</fullName>
    </submittedName>
</protein>
<gene>
    <name evidence="1" type="ORF">FOTG_19249</name>
</gene>
<sequence length="38" mass="4617">MLSEGSPPFLPLDWEEYVLYVQRRNKRIPEEMETGYSR</sequence>
<evidence type="ECO:0000313" key="1">
    <source>
        <dbReference type="EMBL" id="EXM12250.1"/>
    </source>
</evidence>
<proteinExistence type="predicted"/>
<name>X0LUP8_FUSOX</name>
<reference evidence="1" key="2">
    <citation type="submission" date="2014-03" db="EMBL/GenBank/DDBJ databases">
        <title>The Genome Annotation of Fusarium oxysporum Cotton.</title>
        <authorList>
            <consortium name="The Broad Institute Genomics Platform"/>
            <person name="Ma L.-J."/>
            <person name="Corby-Kistler H."/>
            <person name="Broz K."/>
            <person name="Gale L.R."/>
            <person name="Jonkers W."/>
            <person name="O'Donnell K."/>
            <person name="Ploetz R."/>
            <person name="Steinberg C."/>
            <person name="Schwartz D.C."/>
            <person name="VanEtten H."/>
            <person name="Zhou S."/>
            <person name="Young S.K."/>
            <person name="Zeng Q."/>
            <person name="Gargeya S."/>
            <person name="Fitzgerald M."/>
            <person name="Abouelleil A."/>
            <person name="Alvarado L."/>
            <person name="Chapman S.B."/>
            <person name="Gainer-Dewar J."/>
            <person name="Goldberg J."/>
            <person name="Griggs A."/>
            <person name="Gujja S."/>
            <person name="Hansen M."/>
            <person name="Howarth C."/>
            <person name="Imamovic A."/>
            <person name="Ireland A."/>
            <person name="Larimer J."/>
            <person name="McCowan C."/>
            <person name="Murphy C."/>
            <person name="Pearson M."/>
            <person name="Poon T.W."/>
            <person name="Priest M."/>
            <person name="Roberts A."/>
            <person name="Saif S."/>
            <person name="Shea T."/>
            <person name="Sykes S."/>
            <person name="Wortman J."/>
            <person name="Nusbaum C."/>
            <person name="Birren B."/>
        </authorList>
    </citation>
    <scope>NUCLEOTIDE SEQUENCE</scope>
    <source>
        <strain evidence="1">25433</strain>
    </source>
</reference>
<dbReference type="AlphaFoldDB" id="X0LUP8"/>
<organism evidence="1">
    <name type="scientific">Fusarium oxysporum f. sp. vasinfectum 25433</name>
    <dbReference type="NCBI Taxonomy" id="1089449"/>
    <lineage>
        <taxon>Eukaryota</taxon>
        <taxon>Fungi</taxon>
        <taxon>Dikarya</taxon>
        <taxon>Ascomycota</taxon>
        <taxon>Pezizomycotina</taxon>
        <taxon>Sordariomycetes</taxon>
        <taxon>Hypocreomycetidae</taxon>
        <taxon>Hypocreales</taxon>
        <taxon>Nectriaceae</taxon>
        <taxon>Fusarium</taxon>
        <taxon>Fusarium oxysporum species complex</taxon>
    </lineage>
</organism>
<accession>X0LUP8</accession>
<reference evidence="1" key="1">
    <citation type="submission" date="2011-11" db="EMBL/GenBank/DDBJ databases">
        <title>The Genome Sequence of Fusarium oxysporum Cotton.</title>
        <authorList>
            <consortium name="The Broad Institute Genome Sequencing Platform"/>
            <person name="Ma L.-J."/>
            <person name="Gale L.R."/>
            <person name="Schwartz D.C."/>
            <person name="Zhou S."/>
            <person name="Corby-Kistler H."/>
            <person name="Young S.K."/>
            <person name="Zeng Q."/>
            <person name="Gargeya S."/>
            <person name="Fitzgerald M."/>
            <person name="Haas B."/>
            <person name="Abouelleil A."/>
            <person name="Alvarado L."/>
            <person name="Arachchi H.M."/>
            <person name="Berlin A."/>
            <person name="Brown A."/>
            <person name="Chapman S.B."/>
            <person name="Chen Z."/>
            <person name="Dunbar C."/>
            <person name="Freedman E."/>
            <person name="Gearin G."/>
            <person name="Goldberg J."/>
            <person name="Griggs A."/>
            <person name="Gujja S."/>
            <person name="Heiman D."/>
            <person name="Howarth C."/>
            <person name="Larson L."/>
            <person name="Lui A."/>
            <person name="MacDonald P.J.P."/>
            <person name="Montmayeur A."/>
            <person name="Murphy C."/>
            <person name="Neiman D."/>
            <person name="Pearson M."/>
            <person name="Priest M."/>
            <person name="Roberts A."/>
            <person name="Saif S."/>
            <person name="Shea T."/>
            <person name="Shenoy N."/>
            <person name="Sisk P."/>
            <person name="Stolte C."/>
            <person name="Sykes S."/>
            <person name="Wortman J."/>
            <person name="Nusbaum C."/>
            <person name="Birren B."/>
        </authorList>
    </citation>
    <scope>NUCLEOTIDE SEQUENCE [LARGE SCALE GENOMIC DNA]</scope>
    <source>
        <strain evidence="1">25433</strain>
    </source>
</reference>